<dbReference type="InterPro" id="IPR013762">
    <property type="entry name" value="Integrase-like_cat_sf"/>
</dbReference>
<keyword evidence="1" id="KW-0233">DNA recombination</keyword>
<dbReference type="EMBL" id="LSRX01000038">
    <property type="protein sequence ID" value="OLQ12793.1"/>
    <property type="molecule type" value="Genomic_DNA"/>
</dbReference>
<evidence type="ECO:0008006" key="5">
    <source>
        <dbReference type="Google" id="ProtNLM"/>
    </source>
</evidence>
<organism evidence="3 4">
    <name type="scientific">Symbiodinium microadriaticum</name>
    <name type="common">Dinoflagellate</name>
    <name type="synonym">Zooxanthella microadriatica</name>
    <dbReference type="NCBI Taxonomy" id="2951"/>
    <lineage>
        <taxon>Eukaryota</taxon>
        <taxon>Sar</taxon>
        <taxon>Alveolata</taxon>
        <taxon>Dinophyceae</taxon>
        <taxon>Suessiales</taxon>
        <taxon>Symbiodiniaceae</taxon>
        <taxon>Symbiodinium</taxon>
    </lineage>
</organism>
<dbReference type="GO" id="GO:0003677">
    <property type="term" value="F:DNA binding"/>
    <property type="evidence" value="ECO:0007669"/>
    <property type="project" value="InterPro"/>
</dbReference>
<dbReference type="Proteomes" id="UP000186817">
    <property type="component" value="Unassembled WGS sequence"/>
</dbReference>
<feature type="compositionally biased region" description="Pro residues" evidence="2">
    <location>
        <begin position="2445"/>
        <end position="2461"/>
    </location>
</feature>
<gene>
    <name evidence="3" type="ORF">AK812_SmicGene3305</name>
</gene>
<sequence>MEEDLADPDGDPLNARDAAAVGEGFVDQLCPLLLLHCGENSEGAQVTVQALCVGDVGGRLLLALPAAAWHRTIARRTVPKGFMTKVFGAEVSACSEKERTAEVPGQTLRIWLGCCEASAEDSLEVSDDSPTVPFGLLPSGEALLPFVDSLAEIWQAQVAQPQETPLHTASEGPGPNNLDQRLASLEATVATLAANLSRADGAPEVQAQPPLGMQRVAKASARKPEPHTEASVENLPGLDRGVVAAALAAGVQPRALQEMSRLVNAPGPMGRLKPEPDRPRVTAQGDPLEESEDEARGKAEPPPGAVLAGVGSAPAPSTGSPADALATALAKCLDSYQGGGSAKKGALERALDASGGGSLENSLGGGRRNAAARRLLREALTTSPQEISAIIENLMAEDLSASTPGVGSPPLTSSRAWLEHRSKVQAFPTMVHLSWAIAGALDCLRAGQTAQARARLNIALLQADQTSVDKGNWLLSQELALEPPPPMASFRRHEAGQSSTDPVYSKLLDSRWAEIALSRLRDEADFLEKRQRLSQRQAPPPNKDATEAADDAPQRNAGPFASFLRSSLCSGAQHASTPYTWPCPMPFPEVFAGRPAPGLWKKSLLNLAVAQLSYLHLGCPTVCPSSVCLGVPLNRKQWKAVRGLRHLVFGSFFPLHYEPSDYGRIGHKVEGQDKVLGALCRAAASVCHDLGGYLPRSLVTPGLSTQTPPADVVGHLPGKPDVAALPITADRVKLPARPEFDPVPYMDRTTKEFYLEPLSHARVPEPGVDKPPFVKILADSTEKLQLLRALARSGRLQPLSSVPPERVAWGAGLFCVAKSETKDRLILDARPANELEDFPGRWVHTLASAACLGGIVLKEGQTLLLAGTDLVDCFYQFRVSSQRATRNLLACTLTPAEAAFVFECPASDFGAPGSDVYCGLSSLAMGDSSACEFAQCSHLGVLLQGRALQVGELMVQAQAPPRGLLSVGLVIDDLIILQLCLTDQLPDFLRDPGTSAGSQRLRAALAAYDRASLRYSAEKTFEDKTQASFWGVDCCGTSGLVRPNPSRYWPLVLITTRVIQLGLATRALLESLVGSWVSVFMVRRRLLSLVNLCFQAVREGPAQAILRLGPELKAELASFVCLGHLAVLDLRAPVLPSIIATDASSSWQAAVEAPLPLEVSEELLRHTLQRGAWTRLLSPPAAWLKQHSLLEPGDELPGEVSYSAHPVADAAARVPAYRCLWRREYKNRVHINVAELGAYLREEARVAGRHSASRPLFGLDSQVCLGCLCKGRSASGVLNRMLAASLGPLLSSRVFPGHFFFPSSLNPADDPTRHRSVRGPTSPKPSWWAALEDGDPSLLEAFLLECEAAANDGFKQSDLFELGGVRPVVLQSNRERDRPAPSLQTFRSVPAPSPCNQFLRCPRHAAADTVASGATSGNLLDQAVVDLLARFPARQFVTRPGARLDLRLPGALDLFDADLGVARALVRHGAPWVLTFNGDRSPDEDLARPQLRALLEWLLSRGAFRVFRAKPPASSFSRAIRPPVRSRTQPAGLRHLSPAMCRKVHADNLLNQWLLRCRDLSLHSASAYSVEAPDCAYFWQMPGWHAERKADSPATFRADLCQFGCLWRKRTRVATNCSLALARQLCTSKVRHLRLLSWSSTHRFPWTAVAERYPASFCNALALGLCSHANWTCARPLDPSACARLGSCCRVGEAKNPGPPTRRPRDPVLDGDLESQPLQSASSLFLGTSAWTSFLTWVSLSLSVDPLDLFASCPVLAAMALRAYGNHLYCSGGTKHTFRYTLVGAQRELPLLKGALAPAWEILTRWEAVEPVVHRTPLPEPLLKAMVTLCWLKGFRRWAACSLLAFYGMARVGEVLKSRREHLMLPEDMFYNVGAVFLRLETSKTSLRGRPKVQHIRVDDEDAIALIVMAFGSLQREERLFPLSPSAYRARWDKCLRTLGLDGLVDVTPGGLRGGGAVAAYHRGGAIADIQWKLRLKHMGTLEHYLQEVAAVAALDNATEAFGPGAPLDLGEASPITSSGCHSRCLADCSSKLFAGPGPEQAEVRGKGVFPAPPERAACYLQVGLQNRSFAAYKAVVGELRRGGQLNEETAGLGPSFEVVAQAVRLGEWVATDSGESVGALVIDLPAAFSAALSAPRLTAFGGIPFLLEDPGLFPLAADVLAQTQEWAAEALGAQRSYQTAVEDAAPRRPKRHTVASLAQDQANLQALVRGLASPISSLLPGAGSNSLAQGPEDGAPEPPSALASAVLAQSQALVSLVAQLAQNSGEPLLDAPSATSVRGAAGRQKLQQELQATPNLFSKKIRENACRRMDPSGLVAPDCPTMIRYLDKVRDFWQAEELSPDRLDDCPGRRPACPRGDRSHGIALLQLVVDQANLDGGDFSFAWVLGLQPDLPTGVYQDVAGSAGPASRAFSPLAEQKSVTVALSYMKEIEAITARRAELHPPRRPAPPNLPQPTDPPKAPPKTTEQECLTKKQARAVVWAAKRTAASK</sequence>
<evidence type="ECO:0000313" key="4">
    <source>
        <dbReference type="Proteomes" id="UP000186817"/>
    </source>
</evidence>
<evidence type="ECO:0000256" key="1">
    <source>
        <dbReference type="ARBA" id="ARBA00023172"/>
    </source>
</evidence>
<reference evidence="3 4" key="1">
    <citation type="submission" date="2016-02" db="EMBL/GenBank/DDBJ databases">
        <title>Genome analysis of coral dinoflagellate symbionts highlights evolutionary adaptations to a symbiotic lifestyle.</title>
        <authorList>
            <person name="Aranda M."/>
            <person name="Li Y."/>
            <person name="Liew Y.J."/>
            <person name="Baumgarten S."/>
            <person name="Simakov O."/>
            <person name="Wilson M."/>
            <person name="Piel J."/>
            <person name="Ashoor H."/>
            <person name="Bougouffa S."/>
            <person name="Bajic V.B."/>
            <person name="Ryu T."/>
            <person name="Ravasi T."/>
            <person name="Bayer T."/>
            <person name="Micklem G."/>
            <person name="Kim H."/>
            <person name="Bhak J."/>
            <person name="Lajeunesse T.C."/>
            <person name="Voolstra C.R."/>
        </authorList>
    </citation>
    <scope>NUCLEOTIDE SEQUENCE [LARGE SCALE GENOMIC DNA]</scope>
    <source>
        <strain evidence="3 4">CCMP2467</strain>
    </source>
</reference>
<dbReference type="OrthoDB" id="428328at2759"/>
<evidence type="ECO:0000256" key="2">
    <source>
        <dbReference type="SAM" id="MobiDB-lite"/>
    </source>
</evidence>
<feature type="region of interest" description="Disordered" evidence="2">
    <location>
        <begin position="2437"/>
        <end position="2473"/>
    </location>
</feature>
<accession>A0A1Q9EZI0</accession>
<dbReference type="InterPro" id="IPR011010">
    <property type="entry name" value="DNA_brk_join_enz"/>
</dbReference>
<proteinExistence type="predicted"/>
<dbReference type="Gene3D" id="1.10.443.10">
    <property type="entry name" value="Intergrase catalytic core"/>
    <property type="match status" value="1"/>
</dbReference>
<evidence type="ECO:0000313" key="3">
    <source>
        <dbReference type="EMBL" id="OLQ12793.1"/>
    </source>
</evidence>
<dbReference type="SUPFAM" id="SSF56349">
    <property type="entry name" value="DNA breaking-rejoining enzymes"/>
    <property type="match status" value="1"/>
</dbReference>
<name>A0A1Q9EZI0_SYMMI</name>
<comment type="caution">
    <text evidence="3">The sequence shown here is derived from an EMBL/GenBank/DDBJ whole genome shotgun (WGS) entry which is preliminary data.</text>
</comment>
<dbReference type="GO" id="GO:0006310">
    <property type="term" value="P:DNA recombination"/>
    <property type="evidence" value="ECO:0007669"/>
    <property type="project" value="UniProtKB-KW"/>
</dbReference>
<dbReference type="GO" id="GO:0015074">
    <property type="term" value="P:DNA integration"/>
    <property type="evidence" value="ECO:0007669"/>
    <property type="project" value="InterPro"/>
</dbReference>
<feature type="region of interest" description="Disordered" evidence="2">
    <location>
        <begin position="264"/>
        <end position="322"/>
    </location>
</feature>
<feature type="region of interest" description="Disordered" evidence="2">
    <location>
        <begin position="531"/>
        <end position="556"/>
    </location>
</feature>
<protein>
    <recommendedName>
        <fullName evidence="5">Tyr recombinase domain-containing protein</fullName>
    </recommendedName>
</protein>
<keyword evidence="4" id="KW-1185">Reference proteome</keyword>